<name>X1PKB4_9ZZZZ</name>
<comment type="caution">
    <text evidence="1">The sequence shown here is derived from an EMBL/GenBank/DDBJ whole genome shotgun (WGS) entry which is preliminary data.</text>
</comment>
<accession>X1PKB4</accession>
<dbReference type="EMBL" id="BARV01014357">
    <property type="protein sequence ID" value="GAI31329.1"/>
    <property type="molecule type" value="Genomic_DNA"/>
</dbReference>
<reference evidence="1" key="1">
    <citation type="journal article" date="2014" name="Front. Microbiol.">
        <title>High frequency of phylogenetically diverse reductive dehalogenase-homologous genes in deep subseafloor sedimentary metagenomes.</title>
        <authorList>
            <person name="Kawai M."/>
            <person name="Futagami T."/>
            <person name="Toyoda A."/>
            <person name="Takaki Y."/>
            <person name="Nishi S."/>
            <person name="Hori S."/>
            <person name="Arai W."/>
            <person name="Tsubouchi T."/>
            <person name="Morono Y."/>
            <person name="Uchiyama I."/>
            <person name="Ito T."/>
            <person name="Fujiyama A."/>
            <person name="Inagaki F."/>
            <person name="Takami H."/>
        </authorList>
    </citation>
    <scope>NUCLEOTIDE SEQUENCE</scope>
    <source>
        <strain evidence="1">Expedition CK06-06</strain>
    </source>
</reference>
<gene>
    <name evidence="1" type="ORF">S06H3_25136</name>
</gene>
<sequence length="60" mass="7170">EFPLIFSETMDTTFFKSYILPKKNLKPEWQNLRTCRLIPEIPDDSLSYDTTYYLYINKGA</sequence>
<dbReference type="AlphaFoldDB" id="X1PKB4"/>
<protein>
    <submittedName>
        <fullName evidence="1">Uncharacterized protein</fullName>
    </submittedName>
</protein>
<evidence type="ECO:0000313" key="1">
    <source>
        <dbReference type="EMBL" id="GAI31329.1"/>
    </source>
</evidence>
<organism evidence="1">
    <name type="scientific">marine sediment metagenome</name>
    <dbReference type="NCBI Taxonomy" id="412755"/>
    <lineage>
        <taxon>unclassified sequences</taxon>
        <taxon>metagenomes</taxon>
        <taxon>ecological metagenomes</taxon>
    </lineage>
</organism>
<feature type="non-terminal residue" evidence="1">
    <location>
        <position position="1"/>
    </location>
</feature>
<feature type="non-terminal residue" evidence="1">
    <location>
        <position position="60"/>
    </location>
</feature>
<proteinExistence type="predicted"/>